<evidence type="ECO:0000313" key="4">
    <source>
        <dbReference type="Proteomes" id="UP000030671"/>
    </source>
</evidence>
<dbReference type="HOGENOM" id="CLU_056776_7_3_1"/>
<dbReference type="OrthoDB" id="680339at2759"/>
<accession>W4KMW0</accession>
<evidence type="ECO:0000256" key="1">
    <source>
        <dbReference type="PROSITE-ProRule" id="PRU00464"/>
    </source>
</evidence>
<dbReference type="KEGG" id="hir:HETIRDRAFT_306873"/>
<dbReference type="Pfam" id="PF01230">
    <property type="entry name" value="HIT"/>
    <property type="match status" value="1"/>
</dbReference>
<dbReference type="PROSITE" id="PS51084">
    <property type="entry name" value="HIT_2"/>
    <property type="match status" value="1"/>
</dbReference>
<proteinExistence type="predicted"/>
<organism evidence="3 4">
    <name type="scientific">Heterobasidion irregulare (strain TC 32-1)</name>
    <dbReference type="NCBI Taxonomy" id="747525"/>
    <lineage>
        <taxon>Eukaryota</taxon>
        <taxon>Fungi</taxon>
        <taxon>Dikarya</taxon>
        <taxon>Basidiomycota</taxon>
        <taxon>Agaricomycotina</taxon>
        <taxon>Agaricomycetes</taxon>
        <taxon>Russulales</taxon>
        <taxon>Bondarzewiaceae</taxon>
        <taxon>Heterobasidion</taxon>
        <taxon>Heterobasidion annosum species complex</taxon>
    </lineage>
</organism>
<dbReference type="Gene3D" id="3.30.428.10">
    <property type="entry name" value="HIT-like"/>
    <property type="match status" value="1"/>
</dbReference>
<dbReference type="SUPFAM" id="SSF54197">
    <property type="entry name" value="HIT-like"/>
    <property type="match status" value="1"/>
</dbReference>
<dbReference type="InterPro" id="IPR051884">
    <property type="entry name" value="Bis(5'-adenosyl)-TPase_reg"/>
</dbReference>
<dbReference type="RefSeq" id="XP_009540710.1">
    <property type="nucleotide sequence ID" value="XM_009542415.1"/>
</dbReference>
<keyword evidence="4" id="KW-1185">Reference proteome</keyword>
<dbReference type="eggNOG" id="KOG3379">
    <property type="taxonomic scope" value="Eukaryota"/>
</dbReference>
<dbReference type="STRING" id="747525.W4KMW0"/>
<dbReference type="PANTHER" id="PTHR46243:SF1">
    <property type="entry name" value="BIS(5'-ADENOSYL)-TRIPHOSPHATASE"/>
    <property type="match status" value="1"/>
</dbReference>
<dbReference type="GeneID" id="20669440"/>
<dbReference type="InterPro" id="IPR011146">
    <property type="entry name" value="HIT-like"/>
</dbReference>
<dbReference type="FunCoup" id="W4KMW0">
    <property type="interactions" value="84"/>
</dbReference>
<dbReference type="InParanoid" id="W4KMW0"/>
<dbReference type="Proteomes" id="UP000030671">
    <property type="component" value="Unassembled WGS sequence"/>
</dbReference>
<evidence type="ECO:0000313" key="3">
    <source>
        <dbReference type="EMBL" id="ETW86715.1"/>
    </source>
</evidence>
<feature type="domain" description="HIT" evidence="2">
    <location>
        <begin position="1"/>
        <end position="66"/>
    </location>
</feature>
<feature type="short sequence motif" description="Histidine triad motif" evidence="1">
    <location>
        <begin position="50"/>
        <end position="54"/>
    </location>
</feature>
<dbReference type="GO" id="GO:0003824">
    <property type="term" value="F:catalytic activity"/>
    <property type="evidence" value="ECO:0007669"/>
    <property type="project" value="InterPro"/>
</dbReference>
<reference evidence="3 4" key="1">
    <citation type="journal article" date="2012" name="New Phytol.">
        <title>Insight into trade-off between wood decay and parasitism from the genome of a fungal forest pathogen.</title>
        <authorList>
            <person name="Olson A."/>
            <person name="Aerts A."/>
            <person name="Asiegbu F."/>
            <person name="Belbahri L."/>
            <person name="Bouzid O."/>
            <person name="Broberg A."/>
            <person name="Canback B."/>
            <person name="Coutinho P.M."/>
            <person name="Cullen D."/>
            <person name="Dalman K."/>
            <person name="Deflorio G."/>
            <person name="van Diepen L.T."/>
            <person name="Dunand C."/>
            <person name="Duplessis S."/>
            <person name="Durling M."/>
            <person name="Gonthier P."/>
            <person name="Grimwood J."/>
            <person name="Fossdal C.G."/>
            <person name="Hansson D."/>
            <person name="Henrissat B."/>
            <person name="Hietala A."/>
            <person name="Himmelstrand K."/>
            <person name="Hoffmeister D."/>
            <person name="Hogberg N."/>
            <person name="James T.Y."/>
            <person name="Karlsson M."/>
            <person name="Kohler A."/>
            <person name="Kues U."/>
            <person name="Lee Y.H."/>
            <person name="Lin Y.C."/>
            <person name="Lind M."/>
            <person name="Lindquist E."/>
            <person name="Lombard V."/>
            <person name="Lucas S."/>
            <person name="Lunden K."/>
            <person name="Morin E."/>
            <person name="Murat C."/>
            <person name="Park J."/>
            <person name="Raffaello T."/>
            <person name="Rouze P."/>
            <person name="Salamov A."/>
            <person name="Schmutz J."/>
            <person name="Solheim H."/>
            <person name="Stahlberg J."/>
            <person name="Velez H."/>
            <person name="de Vries R.P."/>
            <person name="Wiebenga A."/>
            <person name="Woodward S."/>
            <person name="Yakovlev I."/>
            <person name="Garbelotto M."/>
            <person name="Martin F."/>
            <person name="Grigoriev I.V."/>
            <person name="Stenlid J."/>
        </authorList>
    </citation>
    <scope>NUCLEOTIDE SEQUENCE [LARGE SCALE GENOMIC DNA]</scope>
    <source>
        <strain evidence="3 4">TC 32-1</strain>
    </source>
</reference>
<gene>
    <name evidence="3" type="ORF">HETIRDRAFT_306873</name>
</gene>
<name>W4KMW0_HETIT</name>
<protein>
    <recommendedName>
        <fullName evidence="2">HIT domain-containing protein</fullName>
    </recommendedName>
</protein>
<dbReference type="InterPro" id="IPR036265">
    <property type="entry name" value="HIT-like_sf"/>
</dbReference>
<dbReference type="PANTHER" id="PTHR46243">
    <property type="entry name" value="BIS(5'-ADENOSYL)-TRIPHOSPHATASE"/>
    <property type="match status" value="1"/>
</dbReference>
<dbReference type="EMBL" id="KI925454">
    <property type="protein sequence ID" value="ETW86715.1"/>
    <property type="molecule type" value="Genomic_DNA"/>
</dbReference>
<dbReference type="AlphaFoldDB" id="W4KMW0"/>
<evidence type="ECO:0000259" key="2">
    <source>
        <dbReference type="PROSITE" id="PS51084"/>
    </source>
</evidence>
<sequence length="131" mass="14989">MAAILFSTIEVTRQVFYRTSLSYAIVNLKPLVPGRKLSIDGKAAGQTIPHVHFHLLPRKLKGDRFSEHKDDIYPELERAEDELPLHLAATLVEGGHEPLKVDADKDRVPRTMDEMEKEARWLKSLFEIDET</sequence>